<evidence type="ECO:0000256" key="1">
    <source>
        <dbReference type="SAM" id="Phobius"/>
    </source>
</evidence>
<sequence length="84" mass="10292">MDLVLLLFFSIDDEMYKCKPMLKFFYITNLRYVLLIGFNFFTCISAMFLLVYDRQLQCLVNSLFCCFLLDIQCFYLYFNSFHYF</sequence>
<dbReference type="Proteomes" id="UP000593567">
    <property type="component" value="Unassembled WGS sequence"/>
</dbReference>
<dbReference type="EMBL" id="VXIV02003138">
    <property type="protein sequence ID" value="KAF6021083.1"/>
    <property type="molecule type" value="Genomic_DNA"/>
</dbReference>
<keyword evidence="1" id="KW-0472">Membrane</keyword>
<dbReference type="AlphaFoldDB" id="A0A7J7J4Q3"/>
<feature type="transmembrane region" description="Helical" evidence="1">
    <location>
        <begin position="59"/>
        <end position="78"/>
    </location>
</feature>
<proteinExistence type="predicted"/>
<feature type="transmembrane region" description="Helical" evidence="1">
    <location>
        <begin position="30"/>
        <end position="52"/>
    </location>
</feature>
<evidence type="ECO:0000313" key="2">
    <source>
        <dbReference type="EMBL" id="KAF6021083.1"/>
    </source>
</evidence>
<keyword evidence="3" id="KW-1185">Reference proteome</keyword>
<comment type="caution">
    <text evidence="2">The sequence shown here is derived from an EMBL/GenBank/DDBJ whole genome shotgun (WGS) entry which is preliminary data.</text>
</comment>
<gene>
    <name evidence="2" type="ORF">EB796_020622</name>
</gene>
<keyword evidence="1" id="KW-0812">Transmembrane</keyword>
<protein>
    <submittedName>
        <fullName evidence="2">Uncharacterized protein</fullName>
    </submittedName>
</protein>
<name>A0A7J7J4Q3_BUGNE</name>
<evidence type="ECO:0000313" key="3">
    <source>
        <dbReference type="Proteomes" id="UP000593567"/>
    </source>
</evidence>
<reference evidence="2" key="1">
    <citation type="submission" date="2020-06" db="EMBL/GenBank/DDBJ databases">
        <title>Draft genome of Bugula neritina, a colonial animal packing powerful symbionts and potential medicines.</title>
        <authorList>
            <person name="Rayko M."/>
        </authorList>
    </citation>
    <scope>NUCLEOTIDE SEQUENCE [LARGE SCALE GENOMIC DNA]</scope>
    <source>
        <strain evidence="2">Kwan_BN1</strain>
    </source>
</reference>
<accession>A0A7J7J4Q3</accession>
<keyword evidence="1" id="KW-1133">Transmembrane helix</keyword>
<organism evidence="2 3">
    <name type="scientific">Bugula neritina</name>
    <name type="common">Brown bryozoan</name>
    <name type="synonym">Sertularia neritina</name>
    <dbReference type="NCBI Taxonomy" id="10212"/>
    <lineage>
        <taxon>Eukaryota</taxon>
        <taxon>Metazoa</taxon>
        <taxon>Spiralia</taxon>
        <taxon>Lophotrochozoa</taxon>
        <taxon>Bryozoa</taxon>
        <taxon>Gymnolaemata</taxon>
        <taxon>Cheilostomatida</taxon>
        <taxon>Flustrina</taxon>
        <taxon>Buguloidea</taxon>
        <taxon>Bugulidae</taxon>
        <taxon>Bugula</taxon>
    </lineage>
</organism>